<feature type="transmembrane region" description="Helical" evidence="7">
    <location>
        <begin position="43"/>
        <end position="69"/>
    </location>
</feature>
<dbReference type="RefSeq" id="WP_332292742.1">
    <property type="nucleotide sequence ID" value="NZ_JAZIBG010000054.1"/>
</dbReference>
<keyword evidence="5 7" id="KW-1133">Transmembrane helix</keyword>
<dbReference type="InterPro" id="IPR017475">
    <property type="entry name" value="EPS_sugar_tfrase"/>
</dbReference>
<evidence type="ECO:0000256" key="2">
    <source>
        <dbReference type="ARBA" id="ARBA00006464"/>
    </source>
</evidence>
<sequence length="461" mass="50716">MFVIRVFNHYIHRRILMQVLFDFGLIVTAVMGAVFFGRQHSQFLLSATATLSFSLAICIFLINIASGFYRQAHNRSFTETLARAGLAALIALPLAYGIFSTLPESVENSSALSLSAVIAVAAVLLHRVYAAHAGVKAGTRTRILVLGSGPAAKLVGETLRASDPTAEIVGYFSAPNEQQVAVAPSQIVAGQSLAQTALKAGVSEIVVAVTERRGGNMPLRDLLDCKIQGIRVSDISTHFEKTLGKLRLDYVNAGWLIFGDGFDQGFFRTAVKRLFDIVSATVLLLVSAPVMLVTMVLIKLESPGPVFYRQQRVGLNGVPFDVVKFRSMRNDAEKDGKPRWATAADDRVTSVGRVIRKVRIDELPQLFNVLKGEMSIVGPRPERPFFVDKLTQEIPYYAVRHSIKPGVTGWAQVRYHYGATVEDSQEKLQYDLYYVKNHTLFLDLLILFETVAVVLTGKGAR</sequence>
<gene>
    <name evidence="9" type="ORF">V4F39_24360</name>
</gene>
<keyword evidence="10" id="KW-1185">Reference proteome</keyword>
<evidence type="ECO:0000256" key="4">
    <source>
        <dbReference type="ARBA" id="ARBA00022692"/>
    </source>
</evidence>
<dbReference type="InterPro" id="IPR017464">
    <property type="entry name" value="Sugar_tfrase_EpsB_2"/>
</dbReference>
<evidence type="ECO:0000313" key="10">
    <source>
        <dbReference type="Proteomes" id="UP001336250"/>
    </source>
</evidence>
<evidence type="ECO:0000259" key="8">
    <source>
        <dbReference type="Pfam" id="PF02397"/>
    </source>
</evidence>
<dbReference type="PANTHER" id="PTHR30576">
    <property type="entry name" value="COLANIC BIOSYNTHESIS UDP-GLUCOSE LIPID CARRIER TRANSFERASE"/>
    <property type="match status" value="1"/>
</dbReference>
<dbReference type="InterPro" id="IPR003362">
    <property type="entry name" value="Bact_transf"/>
</dbReference>
<evidence type="ECO:0000313" key="9">
    <source>
        <dbReference type="EMBL" id="MEF7617069.1"/>
    </source>
</evidence>
<feature type="transmembrane region" description="Helical" evidence="7">
    <location>
        <begin position="274"/>
        <end position="298"/>
    </location>
</feature>
<evidence type="ECO:0000256" key="3">
    <source>
        <dbReference type="ARBA" id="ARBA00022679"/>
    </source>
</evidence>
<comment type="similarity">
    <text evidence="2">Belongs to the bacterial sugar transferase family.</text>
</comment>
<dbReference type="NCBIfam" id="TIGR03013">
    <property type="entry name" value="EpsB_2"/>
    <property type="match status" value="1"/>
</dbReference>
<dbReference type="GO" id="GO:0016020">
    <property type="term" value="C:membrane"/>
    <property type="evidence" value="ECO:0007669"/>
    <property type="project" value="UniProtKB-SubCell"/>
</dbReference>
<comment type="caution">
    <text evidence="9">The sequence shown here is derived from an EMBL/GenBank/DDBJ whole genome shotgun (WGS) entry which is preliminary data.</text>
</comment>
<keyword evidence="6 7" id="KW-0472">Membrane</keyword>
<name>A0AAW9QND9_9BURK</name>
<evidence type="ECO:0000256" key="5">
    <source>
        <dbReference type="ARBA" id="ARBA00022989"/>
    </source>
</evidence>
<feature type="transmembrane region" description="Helical" evidence="7">
    <location>
        <begin position="15"/>
        <end position="37"/>
    </location>
</feature>
<dbReference type="GO" id="GO:0016780">
    <property type="term" value="F:phosphotransferase activity, for other substituted phosphate groups"/>
    <property type="evidence" value="ECO:0007669"/>
    <property type="project" value="TreeGrafter"/>
</dbReference>
<accession>A0AAW9QND9</accession>
<proteinExistence type="inferred from homology"/>
<dbReference type="AlphaFoldDB" id="A0AAW9QND9"/>
<dbReference type="Pfam" id="PF02397">
    <property type="entry name" value="Bac_transf"/>
    <property type="match status" value="1"/>
</dbReference>
<dbReference type="NCBIfam" id="TIGR03025">
    <property type="entry name" value="EPS_sugtrans"/>
    <property type="match status" value="1"/>
</dbReference>
<evidence type="ECO:0000256" key="7">
    <source>
        <dbReference type="SAM" id="Phobius"/>
    </source>
</evidence>
<feature type="transmembrane region" description="Helical" evidence="7">
    <location>
        <begin position="81"/>
        <end position="99"/>
    </location>
</feature>
<evidence type="ECO:0000256" key="1">
    <source>
        <dbReference type="ARBA" id="ARBA00004141"/>
    </source>
</evidence>
<feature type="transmembrane region" description="Helical" evidence="7">
    <location>
        <begin position="111"/>
        <end position="130"/>
    </location>
</feature>
<evidence type="ECO:0000256" key="6">
    <source>
        <dbReference type="ARBA" id="ARBA00023136"/>
    </source>
</evidence>
<dbReference type="EMBL" id="JAZIBG010000054">
    <property type="protein sequence ID" value="MEF7617069.1"/>
    <property type="molecule type" value="Genomic_DNA"/>
</dbReference>
<feature type="domain" description="Bacterial sugar transferase" evidence="8">
    <location>
        <begin position="272"/>
        <end position="455"/>
    </location>
</feature>
<keyword evidence="3" id="KW-0808">Transferase</keyword>
<organism evidence="9 10">
    <name type="scientific">Aquincola agrisoli</name>
    <dbReference type="NCBI Taxonomy" id="3119538"/>
    <lineage>
        <taxon>Bacteria</taxon>
        <taxon>Pseudomonadati</taxon>
        <taxon>Pseudomonadota</taxon>
        <taxon>Betaproteobacteria</taxon>
        <taxon>Burkholderiales</taxon>
        <taxon>Sphaerotilaceae</taxon>
        <taxon>Aquincola</taxon>
    </lineage>
</organism>
<protein>
    <submittedName>
        <fullName evidence="9">TIGR03013 family XrtA/PEP-CTERM system glycosyltransferase</fullName>
    </submittedName>
</protein>
<dbReference type="PANTHER" id="PTHR30576:SF0">
    <property type="entry name" value="UNDECAPRENYL-PHOSPHATE N-ACETYLGALACTOSAMINYL 1-PHOSPHATE TRANSFERASE-RELATED"/>
    <property type="match status" value="1"/>
</dbReference>
<comment type="subcellular location">
    <subcellularLocation>
        <location evidence="1">Membrane</location>
        <topology evidence="1">Multi-pass membrane protein</topology>
    </subcellularLocation>
</comment>
<keyword evidence="4 7" id="KW-0812">Transmembrane</keyword>
<dbReference type="Proteomes" id="UP001336250">
    <property type="component" value="Unassembled WGS sequence"/>
</dbReference>
<reference evidence="9 10" key="1">
    <citation type="submission" date="2024-02" db="EMBL/GenBank/DDBJ databases">
        <title>Genome sequence of Aquincola sp. MAHUQ-54.</title>
        <authorList>
            <person name="Huq M.A."/>
        </authorList>
    </citation>
    <scope>NUCLEOTIDE SEQUENCE [LARGE SCALE GENOMIC DNA]</scope>
    <source>
        <strain evidence="9 10">MAHUQ-54</strain>
    </source>
</reference>